<evidence type="ECO:0000313" key="6">
    <source>
        <dbReference type="Proteomes" id="UP000609064"/>
    </source>
</evidence>
<organism evidence="5 6">
    <name type="scientific">Emticicia aquatilis</name>
    <dbReference type="NCBI Taxonomy" id="1537369"/>
    <lineage>
        <taxon>Bacteria</taxon>
        <taxon>Pseudomonadati</taxon>
        <taxon>Bacteroidota</taxon>
        <taxon>Cytophagia</taxon>
        <taxon>Cytophagales</taxon>
        <taxon>Leadbetterellaceae</taxon>
        <taxon>Emticicia</taxon>
    </lineage>
</organism>
<dbReference type="CDD" id="cd06267">
    <property type="entry name" value="PBP1_LacI_sugar_binding-like"/>
    <property type="match status" value="1"/>
</dbReference>
<gene>
    <name evidence="5" type="ORF">GCM10011514_12450</name>
</gene>
<dbReference type="PROSITE" id="PS50932">
    <property type="entry name" value="HTH_LACI_2"/>
    <property type="match status" value="1"/>
</dbReference>
<keyword evidence="3" id="KW-0804">Transcription</keyword>
<dbReference type="CDD" id="cd01392">
    <property type="entry name" value="HTH_LacI"/>
    <property type="match status" value="1"/>
</dbReference>
<evidence type="ECO:0000256" key="2">
    <source>
        <dbReference type="ARBA" id="ARBA00023125"/>
    </source>
</evidence>
<dbReference type="Pfam" id="PF00532">
    <property type="entry name" value="Peripla_BP_1"/>
    <property type="match status" value="1"/>
</dbReference>
<keyword evidence="2" id="KW-0238">DNA-binding</keyword>
<name>A0A916YKL8_9BACT</name>
<dbReference type="AlphaFoldDB" id="A0A916YKL8"/>
<dbReference type="SMART" id="SM00354">
    <property type="entry name" value="HTH_LACI"/>
    <property type="match status" value="1"/>
</dbReference>
<reference evidence="5" key="1">
    <citation type="journal article" date="2014" name="Int. J. Syst. Evol. Microbiol.">
        <title>Complete genome sequence of Corynebacterium casei LMG S-19264T (=DSM 44701T), isolated from a smear-ripened cheese.</title>
        <authorList>
            <consortium name="US DOE Joint Genome Institute (JGI-PGF)"/>
            <person name="Walter F."/>
            <person name="Albersmeier A."/>
            <person name="Kalinowski J."/>
            <person name="Ruckert C."/>
        </authorList>
    </citation>
    <scope>NUCLEOTIDE SEQUENCE</scope>
    <source>
        <strain evidence="5">CGMCC 1.15958</strain>
    </source>
</reference>
<dbReference type="InterPro" id="IPR010982">
    <property type="entry name" value="Lambda_DNA-bd_dom_sf"/>
</dbReference>
<dbReference type="RefSeq" id="WP_188765169.1">
    <property type="nucleotide sequence ID" value="NZ_BMKK01000002.1"/>
</dbReference>
<dbReference type="GO" id="GO:0000976">
    <property type="term" value="F:transcription cis-regulatory region binding"/>
    <property type="evidence" value="ECO:0007669"/>
    <property type="project" value="TreeGrafter"/>
</dbReference>
<sequence>MIACTKCGKVETIVKSGFVRGKQRLYCKDCELYFSVNPPNPSTNKKPHQTTIVDIAKTLGISPSTVSRALNNSQEINENTRNEVIRVANELDYRPNLLAQSLHRGETHTIGVVIPDIQRPFFAGVVAGIQKVASEAGYRVMICQSNESHNTETLNVQALMASRVDGLLISHTKETNSFEHIKLHLRKGIPIVHFDRVCDELETAKVIQEDFEGSFALVEHLIKQGCRRIAACAGPEDLLISQKRLNGYKAALQKYDLPIETDLIFHSSFKKEDSLNALNNWLELSQRPDGIFTVHYANAIEMIMSLKQKGIKIPDEIALAAFGDDLLASMIEPSLTVYNQFPFTVGQEAATILIDNIINKEIFVPFTKVIKGELIVRQSSNKI</sequence>
<evidence type="ECO:0000259" key="4">
    <source>
        <dbReference type="PROSITE" id="PS50932"/>
    </source>
</evidence>
<dbReference type="SUPFAM" id="SSF47413">
    <property type="entry name" value="lambda repressor-like DNA-binding domains"/>
    <property type="match status" value="1"/>
</dbReference>
<dbReference type="InterPro" id="IPR000843">
    <property type="entry name" value="HTH_LacI"/>
</dbReference>
<dbReference type="Gene3D" id="1.10.260.40">
    <property type="entry name" value="lambda repressor-like DNA-binding domains"/>
    <property type="match status" value="1"/>
</dbReference>
<comment type="caution">
    <text evidence="5">The sequence shown here is derived from an EMBL/GenBank/DDBJ whole genome shotgun (WGS) entry which is preliminary data.</text>
</comment>
<feature type="domain" description="HTH lacI-type" evidence="4">
    <location>
        <begin position="50"/>
        <end position="104"/>
    </location>
</feature>
<evidence type="ECO:0000256" key="3">
    <source>
        <dbReference type="ARBA" id="ARBA00023163"/>
    </source>
</evidence>
<dbReference type="PANTHER" id="PTHR30146">
    <property type="entry name" value="LACI-RELATED TRANSCRIPTIONAL REPRESSOR"/>
    <property type="match status" value="1"/>
</dbReference>
<reference evidence="5" key="2">
    <citation type="submission" date="2020-09" db="EMBL/GenBank/DDBJ databases">
        <authorList>
            <person name="Sun Q."/>
            <person name="Zhou Y."/>
        </authorList>
    </citation>
    <scope>NUCLEOTIDE SEQUENCE</scope>
    <source>
        <strain evidence="5">CGMCC 1.15958</strain>
    </source>
</reference>
<evidence type="ECO:0000256" key="1">
    <source>
        <dbReference type="ARBA" id="ARBA00023015"/>
    </source>
</evidence>
<dbReference type="SUPFAM" id="SSF53822">
    <property type="entry name" value="Periplasmic binding protein-like I"/>
    <property type="match status" value="1"/>
</dbReference>
<dbReference type="Proteomes" id="UP000609064">
    <property type="component" value="Unassembled WGS sequence"/>
</dbReference>
<keyword evidence="1" id="KW-0805">Transcription regulation</keyword>
<dbReference type="InterPro" id="IPR028082">
    <property type="entry name" value="Peripla_BP_I"/>
</dbReference>
<proteinExistence type="predicted"/>
<dbReference type="Pfam" id="PF00356">
    <property type="entry name" value="LacI"/>
    <property type="match status" value="1"/>
</dbReference>
<dbReference type="PANTHER" id="PTHR30146:SF109">
    <property type="entry name" value="HTH-TYPE TRANSCRIPTIONAL REGULATOR GALS"/>
    <property type="match status" value="1"/>
</dbReference>
<dbReference type="GO" id="GO:0003700">
    <property type="term" value="F:DNA-binding transcription factor activity"/>
    <property type="evidence" value="ECO:0007669"/>
    <property type="project" value="TreeGrafter"/>
</dbReference>
<keyword evidence="6" id="KW-1185">Reference proteome</keyword>
<protein>
    <submittedName>
        <fullName evidence="5">LacI family transcriptional regulator</fullName>
    </submittedName>
</protein>
<accession>A0A916YKL8</accession>
<dbReference type="EMBL" id="BMKK01000002">
    <property type="protein sequence ID" value="GGD49787.1"/>
    <property type="molecule type" value="Genomic_DNA"/>
</dbReference>
<evidence type="ECO:0000313" key="5">
    <source>
        <dbReference type="EMBL" id="GGD49787.1"/>
    </source>
</evidence>
<dbReference type="InterPro" id="IPR001761">
    <property type="entry name" value="Peripla_BP/Lac1_sug-bd_dom"/>
</dbReference>
<dbReference type="Gene3D" id="3.40.50.2300">
    <property type="match status" value="2"/>
</dbReference>